<dbReference type="EMBL" id="JACBPP010000006">
    <property type="protein sequence ID" value="KAF8000873.1"/>
    <property type="molecule type" value="Genomic_DNA"/>
</dbReference>
<feature type="domain" description="DUF202" evidence="7">
    <location>
        <begin position="43"/>
        <end position="113"/>
    </location>
</feature>
<feature type="transmembrane region" description="Helical" evidence="6">
    <location>
        <begin position="85"/>
        <end position="106"/>
    </location>
</feature>
<accession>A0A8H7GPF3</accession>
<dbReference type="AlphaFoldDB" id="A0A8H7GPF3"/>
<keyword evidence="2" id="KW-1003">Cell membrane</keyword>
<keyword evidence="3 6" id="KW-0812">Transmembrane</keyword>
<gene>
    <name evidence="8" type="ORF">HF325_004662</name>
</gene>
<comment type="caution">
    <text evidence="8">The sequence shown here is derived from an EMBL/GenBank/DDBJ whole genome shotgun (WGS) entry which is preliminary data.</text>
</comment>
<dbReference type="GO" id="GO:0005886">
    <property type="term" value="C:plasma membrane"/>
    <property type="evidence" value="ECO:0007669"/>
    <property type="project" value="UniProtKB-SubCell"/>
</dbReference>
<name>A0A8H7GPF3_9ASCO</name>
<evidence type="ECO:0000256" key="2">
    <source>
        <dbReference type="ARBA" id="ARBA00022475"/>
    </source>
</evidence>
<comment type="subcellular location">
    <subcellularLocation>
        <location evidence="1">Cell membrane</location>
        <topology evidence="1">Multi-pass membrane protein</topology>
    </subcellularLocation>
</comment>
<proteinExistence type="predicted"/>
<feature type="transmembrane region" description="Helical" evidence="6">
    <location>
        <begin position="126"/>
        <end position="147"/>
    </location>
</feature>
<evidence type="ECO:0000259" key="7">
    <source>
        <dbReference type="Pfam" id="PF02656"/>
    </source>
</evidence>
<keyword evidence="5 6" id="KW-0472">Membrane</keyword>
<feature type="transmembrane region" description="Helical" evidence="6">
    <location>
        <begin position="52"/>
        <end position="73"/>
    </location>
</feature>
<organism evidence="8 9">
    <name type="scientific">Metschnikowia pulcherrima</name>
    <dbReference type="NCBI Taxonomy" id="27326"/>
    <lineage>
        <taxon>Eukaryota</taxon>
        <taxon>Fungi</taxon>
        <taxon>Dikarya</taxon>
        <taxon>Ascomycota</taxon>
        <taxon>Saccharomycotina</taxon>
        <taxon>Pichiomycetes</taxon>
        <taxon>Metschnikowiaceae</taxon>
        <taxon>Metschnikowia</taxon>
    </lineage>
</organism>
<reference evidence="8" key="1">
    <citation type="submission" date="2020-10" db="EMBL/GenBank/DDBJ databases">
        <title>The Whole-Genome Sequence of Metschnikowia persimmonesis, a Novel Endophytic Yeast Species Isolated from Medicinal Plant Diospyros kaki Thumb.</title>
        <authorList>
            <person name="Rahmat E."/>
            <person name="Kang Y."/>
        </authorList>
    </citation>
    <scope>NUCLEOTIDE SEQUENCE</scope>
    <source>
        <strain evidence="8">KIOM G15050</strain>
    </source>
</reference>
<sequence>MSQEDYRSISAEETPLTGGLAKSAGFLQQYASLSLENSGAVARDHMANERTFLAWLRTSLSLVTIGIGIVQLLKLKNEFEDLSRYAKPLGASFVFIGIMTLVMGTLRYFRVQTMLLSSYYPASQFLVTLLVGTVFLLVVVTLGLLFLA</sequence>
<evidence type="ECO:0000313" key="9">
    <source>
        <dbReference type="Proteomes" id="UP000649328"/>
    </source>
</evidence>
<evidence type="ECO:0000256" key="3">
    <source>
        <dbReference type="ARBA" id="ARBA00022692"/>
    </source>
</evidence>
<keyword evidence="4 6" id="KW-1133">Transmembrane helix</keyword>
<evidence type="ECO:0000256" key="1">
    <source>
        <dbReference type="ARBA" id="ARBA00004651"/>
    </source>
</evidence>
<evidence type="ECO:0000256" key="6">
    <source>
        <dbReference type="SAM" id="Phobius"/>
    </source>
</evidence>
<dbReference type="Pfam" id="PF02656">
    <property type="entry name" value="DUF202"/>
    <property type="match status" value="1"/>
</dbReference>
<keyword evidence="9" id="KW-1185">Reference proteome</keyword>
<evidence type="ECO:0000256" key="5">
    <source>
        <dbReference type="ARBA" id="ARBA00023136"/>
    </source>
</evidence>
<dbReference type="InterPro" id="IPR052053">
    <property type="entry name" value="IM_YidH-like"/>
</dbReference>
<dbReference type="PANTHER" id="PTHR34187:SF2">
    <property type="entry name" value="DUF202 DOMAIN-CONTAINING PROTEIN"/>
    <property type="match status" value="1"/>
</dbReference>
<evidence type="ECO:0000313" key="8">
    <source>
        <dbReference type="EMBL" id="KAF8000873.1"/>
    </source>
</evidence>
<dbReference type="PANTHER" id="PTHR34187">
    <property type="entry name" value="FGR18P"/>
    <property type="match status" value="1"/>
</dbReference>
<dbReference type="InterPro" id="IPR003807">
    <property type="entry name" value="DUF202"/>
</dbReference>
<dbReference type="Proteomes" id="UP000649328">
    <property type="component" value="Unassembled WGS sequence"/>
</dbReference>
<protein>
    <recommendedName>
        <fullName evidence="7">DUF202 domain-containing protein</fullName>
    </recommendedName>
</protein>
<evidence type="ECO:0000256" key="4">
    <source>
        <dbReference type="ARBA" id="ARBA00022989"/>
    </source>
</evidence>
<dbReference type="OrthoDB" id="199599at2759"/>